<reference evidence="4" key="1">
    <citation type="submission" date="2016-02" db="EMBL/GenBank/DDBJ databases">
        <title>Genome sequence of Bacillus trypoxylicola KCTC 13244(T).</title>
        <authorList>
            <person name="Jeong H."/>
            <person name="Park S.-H."/>
            <person name="Choi S.-K."/>
        </authorList>
    </citation>
    <scope>NUCLEOTIDE SEQUENCE [LARGE SCALE GENOMIC DNA]</scope>
    <source>
        <strain evidence="4">KCTC 13244</strain>
    </source>
</reference>
<dbReference type="Proteomes" id="UP000075806">
    <property type="component" value="Unassembled WGS sequence"/>
</dbReference>
<gene>
    <name evidence="4" type="ORF">AZF04_05330</name>
</gene>
<protein>
    <recommendedName>
        <fullName evidence="3">Sporulation membrane protein YtrI C-terminal domain-containing protein</fullName>
    </recommendedName>
</protein>
<dbReference type="RefSeq" id="WP_061948502.1">
    <property type="nucleotide sequence ID" value="NZ_LTAO01000012.1"/>
</dbReference>
<evidence type="ECO:0000256" key="2">
    <source>
        <dbReference type="SAM" id="Phobius"/>
    </source>
</evidence>
<evidence type="ECO:0000256" key="1">
    <source>
        <dbReference type="SAM" id="Coils"/>
    </source>
</evidence>
<evidence type="ECO:0000313" key="4">
    <source>
        <dbReference type="EMBL" id="KYG32189.1"/>
    </source>
</evidence>
<feature type="domain" description="Sporulation membrane protein YtrI C-terminal" evidence="3">
    <location>
        <begin position="80"/>
        <end position="164"/>
    </location>
</feature>
<comment type="caution">
    <text evidence="4">The sequence shown here is derived from an EMBL/GenBank/DDBJ whole genome shotgun (WGS) entry which is preliminary data.</text>
</comment>
<feature type="coiled-coil region" evidence="1">
    <location>
        <begin position="45"/>
        <end position="72"/>
    </location>
</feature>
<dbReference type="Pfam" id="PF26347">
    <property type="entry name" value="YtrI_sporulation"/>
    <property type="match status" value="1"/>
</dbReference>
<name>A0A162EAY5_9BACI</name>
<proteinExistence type="predicted"/>
<keyword evidence="2" id="KW-0812">Transmembrane</keyword>
<keyword evidence="5" id="KW-1185">Reference proteome</keyword>
<sequence>MRIPPYYKRPGWQRFFAGLALGVIVGWIFFLSHYGQVYQDMVVKIGKQEGMIRHLEADIEQLKIDQIVLNEENLKKLTVQDIQVRITNEREMKLSQLTLFELKQQVLAELDFMERKDIESVDESLDLLYRTIQNKTYLVNETEYTVEIKGHSLYTTLRLHIEIHIKQKR</sequence>
<dbReference type="EMBL" id="LTAO01000012">
    <property type="protein sequence ID" value="KYG32189.1"/>
    <property type="molecule type" value="Genomic_DNA"/>
</dbReference>
<keyword evidence="1" id="KW-0175">Coiled coil</keyword>
<evidence type="ECO:0000259" key="3">
    <source>
        <dbReference type="Pfam" id="PF26347"/>
    </source>
</evidence>
<feature type="transmembrane region" description="Helical" evidence="2">
    <location>
        <begin position="12"/>
        <end position="31"/>
    </location>
</feature>
<dbReference type="STRING" id="519424.AZF04_05330"/>
<organism evidence="4 5">
    <name type="scientific">Alkalihalobacillus trypoxylicola</name>
    <dbReference type="NCBI Taxonomy" id="519424"/>
    <lineage>
        <taxon>Bacteria</taxon>
        <taxon>Bacillati</taxon>
        <taxon>Bacillota</taxon>
        <taxon>Bacilli</taxon>
        <taxon>Bacillales</taxon>
        <taxon>Bacillaceae</taxon>
        <taxon>Alkalihalobacillus</taxon>
    </lineage>
</organism>
<accession>A0A162EAY5</accession>
<dbReference type="OrthoDB" id="2691164at2"/>
<dbReference type="AlphaFoldDB" id="A0A162EAY5"/>
<keyword evidence="2" id="KW-0472">Membrane</keyword>
<dbReference type="InterPro" id="IPR048198">
    <property type="entry name" value="YtrI"/>
</dbReference>
<dbReference type="NCBIfam" id="NF041479">
    <property type="entry name" value="spor_membprot_YtrI"/>
    <property type="match status" value="1"/>
</dbReference>
<evidence type="ECO:0000313" key="5">
    <source>
        <dbReference type="Proteomes" id="UP000075806"/>
    </source>
</evidence>
<dbReference type="InterPro" id="IPR058620">
    <property type="entry name" value="YtrI_C"/>
</dbReference>
<keyword evidence="2" id="KW-1133">Transmembrane helix</keyword>